<dbReference type="Pfam" id="PF11272">
    <property type="entry name" value="DUF3072"/>
    <property type="match status" value="1"/>
</dbReference>
<feature type="region of interest" description="Disordered" evidence="1">
    <location>
        <begin position="1"/>
        <end position="33"/>
    </location>
</feature>
<feature type="compositionally biased region" description="Basic and acidic residues" evidence="1">
    <location>
        <begin position="75"/>
        <end position="95"/>
    </location>
</feature>
<dbReference type="AlphaFoldDB" id="A0A9X3EIY6"/>
<proteinExistence type="predicted"/>
<organism evidence="2 3">
    <name type="scientific">Nannocystis pusilla</name>
    <dbReference type="NCBI Taxonomy" id="889268"/>
    <lineage>
        <taxon>Bacteria</taxon>
        <taxon>Pseudomonadati</taxon>
        <taxon>Myxococcota</taxon>
        <taxon>Polyangia</taxon>
        <taxon>Nannocystales</taxon>
        <taxon>Nannocystaceae</taxon>
        <taxon>Nannocystis</taxon>
    </lineage>
</organism>
<dbReference type="InterPro" id="IPR021425">
    <property type="entry name" value="DUF3072"/>
</dbReference>
<dbReference type="Proteomes" id="UP001150924">
    <property type="component" value="Unassembled WGS sequence"/>
</dbReference>
<feature type="region of interest" description="Disordered" evidence="1">
    <location>
        <begin position="61"/>
        <end position="104"/>
    </location>
</feature>
<gene>
    <name evidence="2" type="ORF">OV079_00685</name>
</gene>
<protein>
    <submittedName>
        <fullName evidence="2">DUF3072 domain-containing protein</fullName>
    </submittedName>
</protein>
<reference evidence="2" key="1">
    <citation type="submission" date="2022-11" db="EMBL/GenBank/DDBJ databases">
        <title>Minimal conservation of predation-associated metabolite biosynthetic gene clusters underscores biosynthetic potential of Myxococcota including descriptions for ten novel species: Archangium lansinium sp. nov., Myxococcus landrumus sp. nov., Nannocystis bai.</title>
        <authorList>
            <person name="Ahearne A."/>
            <person name="Stevens C."/>
            <person name="Phillips K."/>
        </authorList>
    </citation>
    <scope>NUCLEOTIDE SEQUENCE</scope>
    <source>
        <strain evidence="2">Na p29</strain>
    </source>
</reference>
<evidence type="ECO:0000313" key="2">
    <source>
        <dbReference type="EMBL" id="MCY1004104.1"/>
    </source>
</evidence>
<keyword evidence="3" id="KW-1185">Reference proteome</keyword>
<sequence>MRKDNPKLAPREHDAPSNLEKDPDDWVTGDERMTDAQASYLKTLCEEAHEDFDPALTKAEASKRIDALQQVTGRGRHDDAPHEPTRPASRGRPEEDYSPDDLDE</sequence>
<name>A0A9X3EIY6_9BACT</name>
<feature type="compositionally biased region" description="Basic and acidic residues" evidence="1">
    <location>
        <begin position="1"/>
        <end position="21"/>
    </location>
</feature>
<dbReference type="EMBL" id="JAPNKE010000002">
    <property type="protein sequence ID" value="MCY1004104.1"/>
    <property type="molecule type" value="Genomic_DNA"/>
</dbReference>
<comment type="caution">
    <text evidence="2">The sequence shown here is derived from an EMBL/GenBank/DDBJ whole genome shotgun (WGS) entry which is preliminary data.</text>
</comment>
<evidence type="ECO:0000256" key="1">
    <source>
        <dbReference type="SAM" id="MobiDB-lite"/>
    </source>
</evidence>
<accession>A0A9X3EIY6</accession>
<evidence type="ECO:0000313" key="3">
    <source>
        <dbReference type="Proteomes" id="UP001150924"/>
    </source>
</evidence>